<evidence type="ECO:0000313" key="3">
    <source>
        <dbReference type="EMBL" id="GEP04085.1"/>
    </source>
</evidence>
<keyword evidence="1" id="KW-0460">Magnesium</keyword>
<evidence type="ECO:0000256" key="1">
    <source>
        <dbReference type="ARBA" id="ARBA00022842"/>
    </source>
</evidence>
<dbReference type="CDD" id="cd04182">
    <property type="entry name" value="GT_2_like_f"/>
    <property type="match status" value="1"/>
</dbReference>
<dbReference type="PANTHER" id="PTHR43777:SF1">
    <property type="entry name" value="MOLYBDENUM COFACTOR CYTIDYLYLTRANSFERASE"/>
    <property type="match status" value="1"/>
</dbReference>
<dbReference type="AlphaFoldDB" id="A0A512J294"/>
<dbReference type="GO" id="GO:0016779">
    <property type="term" value="F:nucleotidyltransferase activity"/>
    <property type="evidence" value="ECO:0007669"/>
    <property type="project" value="UniProtKB-ARBA"/>
</dbReference>
<reference evidence="6" key="2">
    <citation type="journal article" date="2019" name="Int. J. Syst. Evol. Microbiol.">
        <title>The Global Catalogue of Microorganisms (GCM) 10K type strain sequencing project: providing services to taxonomists for standard genome sequencing and annotation.</title>
        <authorList>
            <consortium name="The Broad Institute Genomics Platform"/>
            <consortium name="The Broad Institute Genome Sequencing Center for Infectious Disease"/>
            <person name="Wu L."/>
            <person name="Ma J."/>
        </authorList>
    </citation>
    <scope>NUCLEOTIDE SEQUENCE [LARGE SCALE GENOMIC DNA]</scope>
    <source>
        <strain evidence="6">NBRC 107715</strain>
    </source>
</reference>
<dbReference type="Proteomes" id="UP001156856">
    <property type="component" value="Unassembled WGS sequence"/>
</dbReference>
<keyword evidence="6" id="KW-1185">Reference proteome</keyword>
<gene>
    <name evidence="4" type="ORF">GCM10007888_34670</name>
    <name evidence="3" type="ORF">MOX02_21230</name>
</gene>
<evidence type="ECO:0000313" key="4">
    <source>
        <dbReference type="EMBL" id="GLS65086.1"/>
    </source>
</evidence>
<accession>A0A512J294</accession>
<evidence type="ECO:0000313" key="6">
    <source>
        <dbReference type="Proteomes" id="UP001156856"/>
    </source>
</evidence>
<sequence length="201" mass="20324">MPEAVAGLILAAGRGTRFGLEPKLLADLEGRPLVRHAAEAALASRLRPAVAVLGAHAAGVRAALAGLDLALVENPDYAAGLSTSLRVGLSALPRTSEAVVVLLGDMPRVSARTLDRLADAFAGAGHAPAAVVPVHAGRRGNPVLLNLRRLGPALAGLTGDRGAGPILAGRDDVVEIAGDDGCLYDVDTPKALAAPGYPPRD</sequence>
<comment type="caution">
    <text evidence="3">The sequence shown here is derived from an EMBL/GenBank/DDBJ whole genome shotgun (WGS) entry which is preliminary data.</text>
</comment>
<evidence type="ECO:0000259" key="2">
    <source>
        <dbReference type="Pfam" id="PF12804"/>
    </source>
</evidence>
<dbReference type="InterPro" id="IPR029044">
    <property type="entry name" value="Nucleotide-diphossugar_trans"/>
</dbReference>
<dbReference type="Gene3D" id="3.90.550.10">
    <property type="entry name" value="Spore Coat Polysaccharide Biosynthesis Protein SpsA, Chain A"/>
    <property type="match status" value="1"/>
</dbReference>
<dbReference type="EMBL" id="BJZU01000034">
    <property type="protein sequence ID" value="GEP04085.1"/>
    <property type="molecule type" value="Genomic_DNA"/>
</dbReference>
<proteinExistence type="predicted"/>
<dbReference type="OrthoDB" id="9779263at2"/>
<dbReference type="InterPro" id="IPR025877">
    <property type="entry name" value="MobA-like_NTP_Trfase"/>
</dbReference>
<reference evidence="4" key="1">
    <citation type="journal article" date="2014" name="Int. J. Syst. Evol. Microbiol.">
        <title>Complete genome of a new Firmicutes species belonging to the dominant human colonic microbiota ('Ruminococcus bicirculans') reveals two chromosomes and a selective capacity to utilize plant glucans.</title>
        <authorList>
            <consortium name="NISC Comparative Sequencing Program"/>
            <person name="Wegmann U."/>
            <person name="Louis P."/>
            <person name="Goesmann A."/>
            <person name="Henrissat B."/>
            <person name="Duncan S.H."/>
            <person name="Flint H.J."/>
        </authorList>
    </citation>
    <scope>NUCLEOTIDE SEQUENCE</scope>
    <source>
        <strain evidence="4">NBRC 107715</strain>
    </source>
</reference>
<dbReference type="Pfam" id="PF12804">
    <property type="entry name" value="NTP_transf_3"/>
    <property type="match status" value="1"/>
</dbReference>
<dbReference type="Proteomes" id="UP000321960">
    <property type="component" value="Unassembled WGS sequence"/>
</dbReference>
<feature type="domain" description="MobA-like NTP transferase" evidence="2">
    <location>
        <begin position="7"/>
        <end position="170"/>
    </location>
</feature>
<dbReference type="RefSeq" id="WP_147025738.1">
    <property type="nucleotide sequence ID" value="NZ_BJZU01000034.1"/>
</dbReference>
<dbReference type="PANTHER" id="PTHR43777">
    <property type="entry name" value="MOLYBDENUM COFACTOR CYTIDYLYLTRANSFERASE"/>
    <property type="match status" value="1"/>
</dbReference>
<name>A0A512J294_9HYPH</name>
<reference evidence="3 5" key="3">
    <citation type="submission" date="2019-07" db="EMBL/GenBank/DDBJ databases">
        <title>Whole genome shotgun sequence of Methylobacterium oxalidis NBRC 107715.</title>
        <authorList>
            <person name="Hosoyama A."/>
            <person name="Uohara A."/>
            <person name="Ohji S."/>
            <person name="Ichikawa N."/>
        </authorList>
    </citation>
    <scope>NUCLEOTIDE SEQUENCE [LARGE SCALE GENOMIC DNA]</scope>
    <source>
        <strain evidence="3 5">NBRC 107715</strain>
    </source>
</reference>
<evidence type="ECO:0000313" key="5">
    <source>
        <dbReference type="Proteomes" id="UP000321960"/>
    </source>
</evidence>
<dbReference type="SUPFAM" id="SSF53448">
    <property type="entry name" value="Nucleotide-diphospho-sugar transferases"/>
    <property type="match status" value="1"/>
</dbReference>
<reference evidence="4" key="4">
    <citation type="submission" date="2023-01" db="EMBL/GenBank/DDBJ databases">
        <title>Draft genome sequence of Methylobacterium oxalidis strain NBRC 107715.</title>
        <authorList>
            <person name="Sun Q."/>
            <person name="Mori K."/>
        </authorList>
    </citation>
    <scope>NUCLEOTIDE SEQUENCE</scope>
    <source>
        <strain evidence="4">NBRC 107715</strain>
    </source>
</reference>
<protein>
    <recommendedName>
        <fullName evidence="2">MobA-like NTP transferase domain-containing protein</fullName>
    </recommendedName>
</protein>
<dbReference type="EMBL" id="BSPK01000060">
    <property type="protein sequence ID" value="GLS65086.1"/>
    <property type="molecule type" value="Genomic_DNA"/>
</dbReference>
<organism evidence="3 5">
    <name type="scientific">Methylobacterium oxalidis</name>
    <dbReference type="NCBI Taxonomy" id="944322"/>
    <lineage>
        <taxon>Bacteria</taxon>
        <taxon>Pseudomonadati</taxon>
        <taxon>Pseudomonadota</taxon>
        <taxon>Alphaproteobacteria</taxon>
        <taxon>Hyphomicrobiales</taxon>
        <taxon>Methylobacteriaceae</taxon>
        <taxon>Methylobacterium</taxon>
    </lineage>
</organism>